<name>A0A1H9WGA0_9PSEU</name>
<dbReference type="AlphaFoldDB" id="A0A1H9WGA0"/>
<dbReference type="EMBL" id="FOFV01000022">
    <property type="protein sequence ID" value="SES32938.1"/>
    <property type="molecule type" value="Genomic_DNA"/>
</dbReference>
<evidence type="ECO:0000313" key="1">
    <source>
        <dbReference type="EMBL" id="SES32938.1"/>
    </source>
</evidence>
<dbReference type="OrthoDB" id="3702651at2"/>
<accession>A0A1H9WGA0</accession>
<evidence type="ECO:0000313" key="2">
    <source>
        <dbReference type="Proteomes" id="UP000199503"/>
    </source>
</evidence>
<reference evidence="2" key="1">
    <citation type="submission" date="2016-10" db="EMBL/GenBank/DDBJ databases">
        <authorList>
            <person name="Varghese N."/>
            <person name="Submissions S."/>
        </authorList>
    </citation>
    <scope>NUCLEOTIDE SEQUENCE [LARGE SCALE GENOMIC DNA]</scope>
    <source>
        <strain evidence="2">DSM 44437</strain>
    </source>
</reference>
<proteinExistence type="predicted"/>
<protein>
    <submittedName>
        <fullName evidence="1">Uncharacterized protein</fullName>
    </submittedName>
</protein>
<organism evidence="1 2">
    <name type="scientific">Lentzea albida</name>
    <dbReference type="NCBI Taxonomy" id="65499"/>
    <lineage>
        <taxon>Bacteria</taxon>
        <taxon>Bacillati</taxon>
        <taxon>Actinomycetota</taxon>
        <taxon>Actinomycetes</taxon>
        <taxon>Pseudonocardiales</taxon>
        <taxon>Pseudonocardiaceae</taxon>
        <taxon>Lentzea</taxon>
    </lineage>
</organism>
<gene>
    <name evidence="1" type="ORF">SAMN04488000_12271</name>
</gene>
<keyword evidence="2" id="KW-1185">Reference proteome</keyword>
<dbReference type="Proteomes" id="UP000199503">
    <property type="component" value="Unassembled WGS sequence"/>
</dbReference>
<dbReference type="RefSeq" id="WP_089925154.1">
    <property type="nucleotide sequence ID" value="NZ_FOFV01000022.1"/>
</dbReference>
<sequence>MGDLHPAEPSDLGIEMVPVALAGLRAELTEARALARELSGMAVEDADSSWCDQLEEEYHDVGVGHATMARQLARWRLKHPEAPGLDELAGLVAEVEPVRQALLHQLARLRCARGLSGSRVLPGSSEAKLLRNDPRWTFTDDPEDGARTLHLWQFGIAHLVAVVAAESPEGGVRTADAGDAVLARLQAEHPDHEIELLVWTPRSGCGGDRFERTVLFGSEEVPAHDVIDKLGAARFYRCVCQT</sequence>